<sequence>MLKTNQLKPIVLSFLMCLGWSAYGQQECFLGIGGQDDETITEVFQLSESQKENLENWSAELKVRNDILKDQAKYLLKRQAQASPEDLMAMSYKYRDLLDSMKQNLRMLDKRLLTIFNEAQYNLYIELCNQLTLRPIYVNRSDNEK</sequence>
<keyword evidence="1" id="KW-0732">Signal</keyword>
<name>A0A1M5HP19_9FLAO</name>
<evidence type="ECO:0000313" key="3">
    <source>
        <dbReference type="Proteomes" id="UP000184532"/>
    </source>
</evidence>
<dbReference type="EMBL" id="FQWL01000001">
    <property type="protein sequence ID" value="SHG17703.1"/>
    <property type="molecule type" value="Genomic_DNA"/>
</dbReference>
<accession>A0A1M5HP19</accession>
<protein>
    <recommendedName>
        <fullName evidence="4">LTXXQ motif family protein</fullName>
    </recommendedName>
</protein>
<organism evidence="2 3">
    <name type="scientific">Flagellimonas flava</name>
    <dbReference type="NCBI Taxonomy" id="570519"/>
    <lineage>
        <taxon>Bacteria</taxon>
        <taxon>Pseudomonadati</taxon>
        <taxon>Bacteroidota</taxon>
        <taxon>Flavobacteriia</taxon>
        <taxon>Flavobacteriales</taxon>
        <taxon>Flavobacteriaceae</taxon>
        <taxon>Flagellimonas</taxon>
    </lineage>
</organism>
<gene>
    <name evidence="2" type="ORF">SAMN04488116_0102</name>
</gene>
<reference evidence="3" key="1">
    <citation type="submission" date="2016-11" db="EMBL/GenBank/DDBJ databases">
        <authorList>
            <person name="Varghese N."/>
            <person name="Submissions S."/>
        </authorList>
    </citation>
    <scope>NUCLEOTIDE SEQUENCE [LARGE SCALE GENOMIC DNA]</scope>
    <source>
        <strain evidence="3">DSM 22638</strain>
    </source>
</reference>
<keyword evidence="3" id="KW-1185">Reference proteome</keyword>
<dbReference type="STRING" id="570519.SAMN04488116_0102"/>
<dbReference type="AlphaFoldDB" id="A0A1M5HP19"/>
<feature type="chain" id="PRO_5012770519" description="LTXXQ motif family protein" evidence="1">
    <location>
        <begin position="25"/>
        <end position="145"/>
    </location>
</feature>
<evidence type="ECO:0008006" key="4">
    <source>
        <dbReference type="Google" id="ProtNLM"/>
    </source>
</evidence>
<feature type="signal peptide" evidence="1">
    <location>
        <begin position="1"/>
        <end position="24"/>
    </location>
</feature>
<dbReference type="Proteomes" id="UP000184532">
    <property type="component" value="Unassembled WGS sequence"/>
</dbReference>
<evidence type="ECO:0000313" key="2">
    <source>
        <dbReference type="EMBL" id="SHG17703.1"/>
    </source>
</evidence>
<proteinExistence type="predicted"/>
<evidence type="ECO:0000256" key="1">
    <source>
        <dbReference type="SAM" id="SignalP"/>
    </source>
</evidence>